<accession>A0A4Q2DHB5</accession>
<evidence type="ECO:0000313" key="2">
    <source>
        <dbReference type="EMBL" id="RXW18491.1"/>
    </source>
</evidence>
<dbReference type="InterPro" id="IPR012349">
    <property type="entry name" value="Split_barrel_FMN-bd"/>
</dbReference>
<reference evidence="2 3" key="1">
    <citation type="submission" date="2019-01" db="EMBL/GenBank/DDBJ databases">
        <title>Draft genome sequence of Psathyrella aberdarensis IHI B618.</title>
        <authorList>
            <person name="Buettner E."/>
            <person name="Kellner H."/>
        </authorList>
    </citation>
    <scope>NUCLEOTIDE SEQUENCE [LARGE SCALE GENOMIC DNA]</scope>
    <source>
        <strain evidence="2 3">IHI B618</strain>
    </source>
</reference>
<dbReference type="Gene3D" id="2.30.110.10">
    <property type="entry name" value="Electron Transport, Fmn-binding Protein, Chain A"/>
    <property type="match status" value="1"/>
</dbReference>
<dbReference type="EMBL" id="SDEE01000262">
    <property type="protein sequence ID" value="RXW18491.1"/>
    <property type="molecule type" value="Genomic_DNA"/>
</dbReference>
<evidence type="ECO:0000313" key="3">
    <source>
        <dbReference type="Proteomes" id="UP000290288"/>
    </source>
</evidence>
<organism evidence="2 3">
    <name type="scientific">Candolleomyces aberdarensis</name>
    <dbReference type="NCBI Taxonomy" id="2316362"/>
    <lineage>
        <taxon>Eukaryota</taxon>
        <taxon>Fungi</taxon>
        <taxon>Dikarya</taxon>
        <taxon>Basidiomycota</taxon>
        <taxon>Agaricomycotina</taxon>
        <taxon>Agaricomycetes</taxon>
        <taxon>Agaricomycetidae</taxon>
        <taxon>Agaricales</taxon>
        <taxon>Agaricineae</taxon>
        <taxon>Psathyrellaceae</taxon>
        <taxon>Candolleomyces</taxon>
    </lineage>
</organism>
<dbReference type="PANTHER" id="PTHR39336">
    <property type="entry name" value="PYRIDOXAMINE PHOSPHATE OXIDASE FAMILY PROTEIN (AFU_ORTHOLOGUE AFUA_6G11440)"/>
    <property type="match status" value="1"/>
</dbReference>
<comment type="caution">
    <text evidence="2">The sequence shown here is derived from an EMBL/GenBank/DDBJ whole genome shotgun (WGS) entry which is preliminary data.</text>
</comment>
<dbReference type="Proteomes" id="UP000290288">
    <property type="component" value="Unassembled WGS sequence"/>
</dbReference>
<dbReference type="STRING" id="2316362.A0A4Q2DHB5"/>
<dbReference type="PANTHER" id="PTHR39336:SF3">
    <property type="entry name" value="PYRIDOXAMINE PHOSPHATE OXIDASE"/>
    <property type="match status" value="1"/>
</dbReference>
<feature type="region of interest" description="Disordered" evidence="1">
    <location>
        <begin position="202"/>
        <end position="221"/>
    </location>
</feature>
<sequence>MGKFYDHIPANIVSWIQDQKIFYVATAPLLEDGHVNMSPKGCSDTFHVVYDEDDDTFGVKDEVPSDPADEGDAGKKVARKSRAVWYEDMSGSGIETISHLKENGRITVMFVAFEGPPQIVRLFGTGKVYEFGTPEYEELLPLNKRQPGSRAVIWVDVYKVGTSCGFSIPFFDYNRPRNKLHRLAAFSEQKDYDHDHAATLTTEEKEKAKEKEQGGGGGASMPGLRHFWKTYNLKSLDGLPGLEVAYSTSVPFNDWKSTGKVWDADDETIRSKSRSKEGGGATLRFVTGQGLGWDLGKVLVGFGAGLVASSVYKSVKGALSAWARCLIASNQANYNGINRFVLLFRERSLQTLSGLNVRVE</sequence>
<evidence type="ECO:0008006" key="4">
    <source>
        <dbReference type="Google" id="ProtNLM"/>
    </source>
</evidence>
<proteinExistence type="predicted"/>
<keyword evidence="3" id="KW-1185">Reference proteome</keyword>
<dbReference type="OrthoDB" id="539398at2759"/>
<feature type="compositionally biased region" description="Basic and acidic residues" evidence="1">
    <location>
        <begin position="202"/>
        <end position="213"/>
    </location>
</feature>
<dbReference type="AlphaFoldDB" id="A0A4Q2DHB5"/>
<evidence type="ECO:0000256" key="1">
    <source>
        <dbReference type="SAM" id="MobiDB-lite"/>
    </source>
</evidence>
<name>A0A4Q2DHB5_9AGAR</name>
<gene>
    <name evidence="2" type="ORF">EST38_g7363</name>
</gene>
<protein>
    <recommendedName>
        <fullName evidence="4">Pyridoxamine 5'-phosphate oxidase putative domain-containing protein</fullName>
    </recommendedName>
</protein>